<dbReference type="Pfam" id="PF13646">
    <property type="entry name" value="HEAT_2"/>
    <property type="match status" value="1"/>
</dbReference>
<organism evidence="1 2">
    <name type="scientific">Catonella massiliensis</name>
    <dbReference type="NCBI Taxonomy" id="2799636"/>
    <lineage>
        <taxon>Bacteria</taxon>
        <taxon>Bacillati</taxon>
        <taxon>Bacillota</taxon>
        <taxon>Clostridia</taxon>
        <taxon>Lachnospirales</taxon>
        <taxon>Lachnospiraceae</taxon>
        <taxon>Catonella</taxon>
    </lineage>
</organism>
<gene>
    <name evidence="1" type="ORF">JJN12_03455</name>
</gene>
<dbReference type="RefSeq" id="WP_208428385.1">
    <property type="nucleotide sequence ID" value="NZ_JAEPRJ010000001.1"/>
</dbReference>
<protein>
    <submittedName>
        <fullName evidence="1">HEAT repeat domain-containing protein</fullName>
    </submittedName>
</protein>
<evidence type="ECO:0000313" key="2">
    <source>
        <dbReference type="Proteomes" id="UP000604730"/>
    </source>
</evidence>
<name>A0ABS1IY85_9FIRM</name>
<reference evidence="1 2" key="1">
    <citation type="submission" date="2021-01" db="EMBL/GenBank/DDBJ databases">
        <title>Isolation and description of Catonella massiliensis sp. nov., a novel Catonella species, isolated from a stable periodontitis subject.</title>
        <authorList>
            <person name="Antezack A."/>
            <person name="Boxberger M."/>
            <person name="La Scola B."/>
            <person name="Monnet-Corti V."/>
        </authorList>
    </citation>
    <scope>NUCLEOTIDE SEQUENCE [LARGE SCALE GENOMIC DNA]</scope>
    <source>
        <strain evidence="1 2">Marseille-Q4567</strain>
    </source>
</reference>
<sequence>MSNQTDIIIHEIEAEKLRRENLTVEELKKAYNKLAEHNFPGAERIKFIADLGGSREIAYHYELICKDLKEGNRLNISSSFDRHGKEGLEFLLCELDKTEDEEEKVNTAYLMAENLSKMKHRDFYIDFCDRLNPILALLLATKDSKLRQKVIIALGWVGSEREADILSKRMLIDEDELCRAWSASSLMQMSFHRIKTETICKLSAKAFMQAIEAEKDIEASAIMIEAAQTLFRKRWLRTSDIDNTDDEKVEKARKSAVKFLDKYDIM</sequence>
<evidence type="ECO:0000313" key="1">
    <source>
        <dbReference type="EMBL" id="MBK5896844.1"/>
    </source>
</evidence>
<keyword evidence="2" id="KW-1185">Reference proteome</keyword>
<dbReference type="Gene3D" id="1.25.10.10">
    <property type="entry name" value="Leucine-rich Repeat Variant"/>
    <property type="match status" value="1"/>
</dbReference>
<dbReference type="EMBL" id="JAEPRJ010000001">
    <property type="protein sequence ID" value="MBK5896844.1"/>
    <property type="molecule type" value="Genomic_DNA"/>
</dbReference>
<accession>A0ABS1IY85</accession>
<dbReference type="InterPro" id="IPR016024">
    <property type="entry name" value="ARM-type_fold"/>
</dbReference>
<dbReference type="SUPFAM" id="SSF48371">
    <property type="entry name" value="ARM repeat"/>
    <property type="match status" value="1"/>
</dbReference>
<proteinExistence type="predicted"/>
<dbReference type="InterPro" id="IPR011989">
    <property type="entry name" value="ARM-like"/>
</dbReference>
<comment type="caution">
    <text evidence="1">The sequence shown here is derived from an EMBL/GenBank/DDBJ whole genome shotgun (WGS) entry which is preliminary data.</text>
</comment>
<dbReference type="Proteomes" id="UP000604730">
    <property type="component" value="Unassembled WGS sequence"/>
</dbReference>